<keyword evidence="1" id="KW-0472">Membrane</keyword>
<sequence>MTSAAEYDPHLTLRFRFPHKWYSSLVTSILPSLLVFCVAVFAQWKTQKIQIFISAMAVISIIIMQTTHRGSSTLSLEDLWLCCTFLHVVCVLIVDLSIPTRRVRYNTIDDENYDERFLTARTNP</sequence>
<feature type="transmembrane region" description="Helical" evidence="1">
    <location>
        <begin position="49"/>
        <end position="66"/>
    </location>
</feature>
<evidence type="ECO:0000256" key="1">
    <source>
        <dbReference type="SAM" id="Phobius"/>
    </source>
</evidence>
<feature type="transmembrane region" description="Helical" evidence="1">
    <location>
        <begin position="21"/>
        <end position="42"/>
    </location>
</feature>
<protein>
    <submittedName>
        <fullName evidence="3">Transmembrane protein</fullName>
    </submittedName>
</protein>
<proteinExistence type="predicted"/>
<dbReference type="Proteomes" id="UP000046393">
    <property type="component" value="Unplaced"/>
</dbReference>
<reference evidence="3" key="1">
    <citation type="submission" date="2017-02" db="UniProtKB">
        <authorList>
            <consortium name="WormBaseParasite"/>
        </authorList>
    </citation>
    <scope>IDENTIFICATION</scope>
</reference>
<feature type="transmembrane region" description="Helical" evidence="1">
    <location>
        <begin position="78"/>
        <end position="98"/>
    </location>
</feature>
<evidence type="ECO:0000313" key="2">
    <source>
        <dbReference type="Proteomes" id="UP000046393"/>
    </source>
</evidence>
<dbReference type="WBParaSite" id="SMUV_0000142101-mRNA-1">
    <property type="protein sequence ID" value="SMUV_0000142101-mRNA-1"/>
    <property type="gene ID" value="SMUV_0000142101"/>
</dbReference>
<name>A0A0N5AB95_9BILA</name>
<keyword evidence="1" id="KW-0812">Transmembrane</keyword>
<dbReference type="AlphaFoldDB" id="A0A0N5AB95"/>
<keyword evidence="1" id="KW-1133">Transmembrane helix</keyword>
<accession>A0A0N5AB95</accession>
<evidence type="ECO:0000313" key="3">
    <source>
        <dbReference type="WBParaSite" id="SMUV_0000142101-mRNA-1"/>
    </source>
</evidence>
<organism evidence="2 3">
    <name type="scientific">Syphacia muris</name>
    <dbReference type="NCBI Taxonomy" id="451379"/>
    <lineage>
        <taxon>Eukaryota</taxon>
        <taxon>Metazoa</taxon>
        <taxon>Ecdysozoa</taxon>
        <taxon>Nematoda</taxon>
        <taxon>Chromadorea</taxon>
        <taxon>Rhabditida</taxon>
        <taxon>Spirurina</taxon>
        <taxon>Oxyuridomorpha</taxon>
        <taxon>Oxyuroidea</taxon>
        <taxon>Oxyuridae</taxon>
        <taxon>Syphacia</taxon>
    </lineage>
</organism>
<keyword evidence="2" id="KW-1185">Reference proteome</keyword>